<reference evidence="2 3" key="1">
    <citation type="submission" date="2024-09" db="EMBL/GenBank/DDBJ databases">
        <authorList>
            <person name="Sun Q."/>
            <person name="Mori K."/>
        </authorList>
    </citation>
    <scope>NUCLEOTIDE SEQUENCE [LARGE SCALE GENOMIC DNA]</scope>
    <source>
        <strain evidence="2 3">CGMCC 1.9126</strain>
    </source>
</reference>
<keyword evidence="1" id="KW-0472">Membrane</keyword>
<comment type="caution">
    <text evidence="2">The sequence shown here is derived from an EMBL/GenBank/DDBJ whole genome shotgun (WGS) entry which is preliminary data.</text>
</comment>
<accession>A0ABV6KX70</accession>
<feature type="transmembrane region" description="Helical" evidence="1">
    <location>
        <begin position="35"/>
        <end position="56"/>
    </location>
</feature>
<dbReference type="Proteomes" id="UP001589738">
    <property type="component" value="Unassembled WGS sequence"/>
</dbReference>
<dbReference type="RefSeq" id="WP_377058937.1">
    <property type="nucleotide sequence ID" value="NZ_JBHLUU010000123.1"/>
</dbReference>
<keyword evidence="1" id="KW-0812">Transmembrane</keyword>
<protein>
    <submittedName>
        <fullName evidence="2">Uncharacterized protein</fullName>
    </submittedName>
</protein>
<proteinExistence type="predicted"/>
<evidence type="ECO:0000313" key="3">
    <source>
        <dbReference type="Proteomes" id="UP001589738"/>
    </source>
</evidence>
<dbReference type="EMBL" id="JBHLUU010000123">
    <property type="protein sequence ID" value="MFC0477602.1"/>
    <property type="molecule type" value="Genomic_DNA"/>
</dbReference>
<name>A0ABV6KX70_9BACI</name>
<sequence length="228" mass="25319">MMVAIILLILVIAAVVSQLSKSKKKAWIGMKTTRFLLLGYVGLLILLAGASLLLPLNSPSIEMMSEEEVEKSMELQDKVMNEAFRGSFEEENGLDVVEKWNFPITGDELGITTINDYYVQVFIEKSPDMGKEIQVTHYSGKTIVNGMDLTDKKGAIQMEIQGNKLEIKNPSHVAVNLAEISSGFPFQQFSSEKVEWFLGESYGNIGMDVLYIKAPEGLKIEGDALYVN</sequence>
<keyword evidence="1" id="KW-1133">Transmembrane helix</keyword>
<keyword evidence="3" id="KW-1185">Reference proteome</keyword>
<evidence type="ECO:0000313" key="2">
    <source>
        <dbReference type="EMBL" id="MFC0477602.1"/>
    </source>
</evidence>
<organism evidence="2 3">
    <name type="scientific">Robertmurraya beringensis</name>
    <dbReference type="NCBI Taxonomy" id="641660"/>
    <lineage>
        <taxon>Bacteria</taxon>
        <taxon>Bacillati</taxon>
        <taxon>Bacillota</taxon>
        <taxon>Bacilli</taxon>
        <taxon>Bacillales</taxon>
        <taxon>Bacillaceae</taxon>
        <taxon>Robertmurraya</taxon>
    </lineage>
</organism>
<gene>
    <name evidence="2" type="ORF">ACFFHF_20630</name>
</gene>
<evidence type="ECO:0000256" key="1">
    <source>
        <dbReference type="SAM" id="Phobius"/>
    </source>
</evidence>